<reference evidence="4" key="2">
    <citation type="submission" date="2024-04" db="EMBL/GenBank/DDBJ databases">
        <authorList>
            <person name="Chen Y."/>
            <person name="Shah S."/>
            <person name="Dougan E. K."/>
            <person name="Thang M."/>
            <person name="Chan C."/>
        </authorList>
    </citation>
    <scope>NUCLEOTIDE SEQUENCE [LARGE SCALE GENOMIC DNA]</scope>
</reference>
<feature type="chain" id="PRO_5043272618" evidence="2">
    <location>
        <begin position="19"/>
        <end position="117"/>
    </location>
</feature>
<dbReference type="Proteomes" id="UP001152797">
    <property type="component" value="Unassembled WGS sequence"/>
</dbReference>
<name>A0A9P1GB88_9DINO</name>
<evidence type="ECO:0000313" key="4">
    <source>
        <dbReference type="EMBL" id="CAL1159943.1"/>
    </source>
</evidence>
<organism evidence="3">
    <name type="scientific">Cladocopium goreaui</name>
    <dbReference type="NCBI Taxonomy" id="2562237"/>
    <lineage>
        <taxon>Eukaryota</taxon>
        <taxon>Sar</taxon>
        <taxon>Alveolata</taxon>
        <taxon>Dinophyceae</taxon>
        <taxon>Suessiales</taxon>
        <taxon>Symbiodiniaceae</taxon>
        <taxon>Cladocopium</taxon>
    </lineage>
</organism>
<sequence length="117" mass="12530">MKFFKVVLLGVFATSVYLQGCGEDKVYTSVDEALAAICSSTVCTEYCNTCVTCTMTGNRSATHSHMETCGMNPRGGETCKEVLPCGGSENQTATSAKSLVQKNRLRSHESSSLSLDK</sequence>
<accession>A0A9P1GB88</accession>
<protein>
    <submittedName>
        <fullName evidence="3">Uncharacterized protein</fullName>
    </submittedName>
</protein>
<feature type="region of interest" description="Disordered" evidence="1">
    <location>
        <begin position="90"/>
        <end position="117"/>
    </location>
</feature>
<dbReference type="EMBL" id="CAMXCT020003857">
    <property type="protein sequence ID" value="CAL1159943.1"/>
    <property type="molecule type" value="Genomic_DNA"/>
</dbReference>
<gene>
    <name evidence="3" type="ORF">C1SCF055_LOCUS32199</name>
</gene>
<dbReference type="EMBL" id="CAMXCT010003857">
    <property type="protein sequence ID" value="CAI4006568.1"/>
    <property type="molecule type" value="Genomic_DNA"/>
</dbReference>
<evidence type="ECO:0000313" key="3">
    <source>
        <dbReference type="EMBL" id="CAI4006568.1"/>
    </source>
</evidence>
<proteinExistence type="predicted"/>
<evidence type="ECO:0000313" key="5">
    <source>
        <dbReference type="Proteomes" id="UP001152797"/>
    </source>
</evidence>
<evidence type="ECO:0000256" key="2">
    <source>
        <dbReference type="SAM" id="SignalP"/>
    </source>
</evidence>
<dbReference type="EMBL" id="CAMXCT030003857">
    <property type="protein sequence ID" value="CAL4793880.1"/>
    <property type="molecule type" value="Genomic_DNA"/>
</dbReference>
<keyword evidence="5" id="KW-1185">Reference proteome</keyword>
<reference evidence="3" key="1">
    <citation type="submission" date="2022-10" db="EMBL/GenBank/DDBJ databases">
        <authorList>
            <person name="Chen Y."/>
            <person name="Dougan E. K."/>
            <person name="Chan C."/>
            <person name="Rhodes N."/>
            <person name="Thang M."/>
        </authorList>
    </citation>
    <scope>NUCLEOTIDE SEQUENCE</scope>
</reference>
<comment type="caution">
    <text evidence="3">The sequence shown here is derived from an EMBL/GenBank/DDBJ whole genome shotgun (WGS) entry which is preliminary data.</text>
</comment>
<keyword evidence="2" id="KW-0732">Signal</keyword>
<evidence type="ECO:0000256" key="1">
    <source>
        <dbReference type="SAM" id="MobiDB-lite"/>
    </source>
</evidence>
<dbReference type="AlphaFoldDB" id="A0A9P1GB88"/>
<feature type="signal peptide" evidence="2">
    <location>
        <begin position="1"/>
        <end position="18"/>
    </location>
</feature>
<feature type="compositionally biased region" description="Polar residues" evidence="1">
    <location>
        <begin position="90"/>
        <end position="101"/>
    </location>
</feature>